<keyword evidence="5 15" id="KW-0645">Protease</keyword>
<dbReference type="PANTHER" id="PTHR35864">
    <property type="entry name" value="ZINC METALLOPROTEASE MJ0611-RELATED"/>
    <property type="match status" value="1"/>
</dbReference>
<evidence type="ECO:0000256" key="10">
    <source>
        <dbReference type="ARBA" id="ARBA00022989"/>
    </source>
</evidence>
<evidence type="ECO:0000256" key="2">
    <source>
        <dbReference type="ARBA" id="ARBA00004651"/>
    </source>
</evidence>
<keyword evidence="9" id="KW-0862">Zinc</keyword>
<feature type="transmembrane region" description="Helical" evidence="13">
    <location>
        <begin position="180"/>
        <end position="213"/>
    </location>
</feature>
<dbReference type="Proteomes" id="UP000214588">
    <property type="component" value="Unassembled WGS sequence"/>
</dbReference>
<reference evidence="15 16" key="1">
    <citation type="submission" date="2017-06" db="EMBL/GenBank/DDBJ databases">
        <title>Draft Genome Sequence of Natranaerobius trueperi halophilic, alkalithermophilic bacteria from soda lakes.</title>
        <authorList>
            <person name="Zhao B."/>
        </authorList>
    </citation>
    <scope>NUCLEOTIDE SEQUENCE [LARGE SCALE GENOMIC DNA]</scope>
    <source>
        <strain evidence="15 16">DSM 18760</strain>
    </source>
</reference>
<evidence type="ECO:0000256" key="7">
    <source>
        <dbReference type="ARBA" id="ARBA00022723"/>
    </source>
</evidence>
<protein>
    <submittedName>
        <fullName evidence="15">Site-2 protease family protein</fullName>
    </submittedName>
</protein>
<accession>A0A226C052</accession>
<name>A0A226C052_9FIRM</name>
<keyword evidence="4" id="KW-1003">Cell membrane</keyword>
<evidence type="ECO:0000256" key="9">
    <source>
        <dbReference type="ARBA" id="ARBA00022833"/>
    </source>
</evidence>
<evidence type="ECO:0000256" key="12">
    <source>
        <dbReference type="ARBA" id="ARBA00023136"/>
    </source>
</evidence>
<comment type="similarity">
    <text evidence="3">Belongs to the peptidase M50B family.</text>
</comment>
<comment type="caution">
    <text evidence="15">The sequence shown here is derived from an EMBL/GenBank/DDBJ whole genome shotgun (WGS) entry which is preliminary data.</text>
</comment>
<comment type="cofactor">
    <cofactor evidence="1">
        <name>Zn(2+)</name>
        <dbReference type="ChEBI" id="CHEBI:29105"/>
    </cofactor>
</comment>
<dbReference type="InterPro" id="IPR008915">
    <property type="entry name" value="Peptidase_M50"/>
</dbReference>
<dbReference type="GO" id="GO:0006508">
    <property type="term" value="P:proteolysis"/>
    <property type="evidence" value="ECO:0007669"/>
    <property type="project" value="UniProtKB-KW"/>
</dbReference>
<evidence type="ECO:0000256" key="6">
    <source>
        <dbReference type="ARBA" id="ARBA00022692"/>
    </source>
</evidence>
<evidence type="ECO:0000256" key="3">
    <source>
        <dbReference type="ARBA" id="ARBA00007931"/>
    </source>
</evidence>
<dbReference type="GO" id="GO:0008237">
    <property type="term" value="F:metallopeptidase activity"/>
    <property type="evidence" value="ECO:0007669"/>
    <property type="project" value="UniProtKB-KW"/>
</dbReference>
<keyword evidence="12 13" id="KW-0472">Membrane</keyword>
<organism evidence="15 16">
    <name type="scientific">Natranaerobius trueperi</name>
    <dbReference type="NCBI Taxonomy" id="759412"/>
    <lineage>
        <taxon>Bacteria</taxon>
        <taxon>Bacillati</taxon>
        <taxon>Bacillota</taxon>
        <taxon>Clostridia</taxon>
        <taxon>Natranaerobiales</taxon>
        <taxon>Natranaerobiaceae</taxon>
        <taxon>Natranaerobius</taxon>
    </lineage>
</organism>
<evidence type="ECO:0000256" key="8">
    <source>
        <dbReference type="ARBA" id="ARBA00022801"/>
    </source>
</evidence>
<feature type="transmembrane region" description="Helical" evidence="13">
    <location>
        <begin position="52"/>
        <end position="69"/>
    </location>
</feature>
<evidence type="ECO:0000256" key="13">
    <source>
        <dbReference type="SAM" id="Phobius"/>
    </source>
</evidence>
<feature type="transmembrane region" description="Helical" evidence="13">
    <location>
        <begin position="90"/>
        <end position="117"/>
    </location>
</feature>
<dbReference type="InterPro" id="IPR052348">
    <property type="entry name" value="Metallopeptidase_M50B"/>
</dbReference>
<evidence type="ECO:0000256" key="11">
    <source>
        <dbReference type="ARBA" id="ARBA00023049"/>
    </source>
</evidence>
<proteinExistence type="inferred from homology"/>
<evidence type="ECO:0000313" key="15">
    <source>
        <dbReference type="EMBL" id="OWZ83974.1"/>
    </source>
</evidence>
<comment type="subcellular location">
    <subcellularLocation>
        <location evidence="2">Cell membrane</location>
        <topology evidence="2">Multi-pass membrane protein</topology>
    </subcellularLocation>
</comment>
<dbReference type="AlphaFoldDB" id="A0A226C052"/>
<evidence type="ECO:0000256" key="5">
    <source>
        <dbReference type="ARBA" id="ARBA00022670"/>
    </source>
</evidence>
<evidence type="ECO:0000256" key="1">
    <source>
        <dbReference type="ARBA" id="ARBA00001947"/>
    </source>
</evidence>
<feature type="transmembrane region" description="Helical" evidence="13">
    <location>
        <begin position="137"/>
        <end position="159"/>
    </location>
</feature>
<dbReference type="Pfam" id="PF02163">
    <property type="entry name" value="Peptidase_M50"/>
    <property type="match status" value="1"/>
</dbReference>
<feature type="domain" description="Peptidase M50" evidence="14">
    <location>
        <begin position="87"/>
        <end position="188"/>
    </location>
</feature>
<sequence length="219" mass="24392">MGNFFLGNILYILPALLIALTIHEYSHGRVAYYLGDNTAKAHGRLTLNPLDHLDPIGLLMLAMAGFGWAKPVPVNPVNFRRDISMRQGMLFVSLAGPVSNLIMAFIFLVVSDIYVRITEPMFAGHSVQITLAQTHEVLQWIVTLNIFLAVFNLIPVPPLDGSRILRSLLPRKFEGYFDYLDQYGFIILIFLIISGAIGTVLGPVSNAILTVLYTPFQLF</sequence>
<keyword evidence="11" id="KW-0482">Metalloprotease</keyword>
<evidence type="ECO:0000256" key="4">
    <source>
        <dbReference type="ARBA" id="ARBA00022475"/>
    </source>
</evidence>
<dbReference type="GO" id="GO:0005886">
    <property type="term" value="C:plasma membrane"/>
    <property type="evidence" value="ECO:0007669"/>
    <property type="project" value="UniProtKB-SubCell"/>
</dbReference>
<dbReference type="InterPro" id="IPR044537">
    <property type="entry name" value="Rip2-like"/>
</dbReference>
<keyword evidence="7" id="KW-0479">Metal-binding</keyword>
<keyword evidence="10 13" id="KW-1133">Transmembrane helix</keyword>
<dbReference type="PANTHER" id="PTHR35864:SF1">
    <property type="entry name" value="ZINC METALLOPROTEASE YWHC-RELATED"/>
    <property type="match status" value="1"/>
</dbReference>
<dbReference type="OrthoDB" id="9800627at2"/>
<dbReference type="RefSeq" id="WP_089023264.1">
    <property type="nucleotide sequence ID" value="NZ_NIQC01000009.1"/>
</dbReference>
<evidence type="ECO:0000313" key="16">
    <source>
        <dbReference type="Proteomes" id="UP000214588"/>
    </source>
</evidence>
<gene>
    <name evidence="15" type="ORF">CDO51_05280</name>
</gene>
<dbReference type="EMBL" id="NIQC01000009">
    <property type="protein sequence ID" value="OWZ83974.1"/>
    <property type="molecule type" value="Genomic_DNA"/>
</dbReference>
<keyword evidence="16" id="KW-1185">Reference proteome</keyword>
<dbReference type="CDD" id="cd06158">
    <property type="entry name" value="S2P-M50_like_1"/>
    <property type="match status" value="1"/>
</dbReference>
<dbReference type="GO" id="GO:0046872">
    <property type="term" value="F:metal ion binding"/>
    <property type="evidence" value="ECO:0007669"/>
    <property type="project" value="UniProtKB-KW"/>
</dbReference>
<keyword evidence="8" id="KW-0378">Hydrolase</keyword>
<evidence type="ECO:0000259" key="14">
    <source>
        <dbReference type="Pfam" id="PF02163"/>
    </source>
</evidence>
<keyword evidence="6 13" id="KW-0812">Transmembrane</keyword>